<name>A0ABD1MW98_9FABA</name>
<reference evidence="1 2" key="1">
    <citation type="submission" date="2024-08" db="EMBL/GenBank/DDBJ databases">
        <title>Insights into the chromosomal genome structure of Flemingia macrophylla.</title>
        <authorList>
            <person name="Ding Y."/>
            <person name="Zhao Y."/>
            <person name="Bi W."/>
            <person name="Wu M."/>
            <person name="Zhao G."/>
            <person name="Gong Y."/>
            <person name="Li W."/>
            <person name="Zhang P."/>
        </authorList>
    </citation>
    <scope>NUCLEOTIDE SEQUENCE [LARGE SCALE GENOMIC DNA]</scope>
    <source>
        <strain evidence="1">DYQJB</strain>
        <tissue evidence="1">Leaf</tissue>
    </source>
</reference>
<sequence>MEVLGRKKLIGEQRRPKSNVVEHLSEIDESQRRENVGVSNLNFFPIEERTIVGTVSANGERDIGELIARAMEKVGKE</sequence>
<evidence type="ECO:0000313" key="2">
    <source>
        <dbReference type="Proteomes" id="UP001603857"/>
    </source>
</evidence>
<dbReference type="SUPFAM" id="SSF54849">
    <property type="entry name" value="GroEL-intermediate domain like"/>
    <property type="match status" value="1"/>
</dbReference>
<dbReference type="Gene3D" id="3.30.260.10">
    <property type="entry name" value="TCP-1-like chaperonin intermediate domain"/>
    <property type="match status" value="1"/>
</dbReference>
<dbReference type="Proteomes" id="UP001603857">
    <property type="component" value="Unassembled WGS sequence"/>
</dbReference>
<gene>
    <name evidence="1" type="ORF">Fmac_007663</name>
</gene>
<protein>
    <submittedName>
        <fullName evidence="1">Uncharacterized protein</fullName>
    </submittedName>
</protein>
<keyword evidence="2" id="KW-1185">Reference proteome</keyword>
<accession>A0ABD1MW98</accession>
<dbReference type="EMBL" id="JBGMDY010000003">
    <property type="protein sequence ID" value="KAL2339723.1"/>
    <property type="molecule type" value="Genomic_DNA"/>
</dbReference>
<comment type="caution">
    <text evidence="1">The sequence shown here is derived from an EMBL/GenBank/DDBJ whole genome shotgun (WGS) entry which is preliminary data.</text>
</comment>
<proteinExistence type="predicted"/>
<dbReference type="InterPro" id="IPR027410">
    <property type="entry name" value="TCP-1-like_intermed_sf"/>
</dbReference>
<evidence type="ECO:0000313" key="1">
    <source>
        <dbReference type="EMBL" id="KAL2339723.1"/>
    </source>
</evidence>
<organism evidence="1 2">
    <name type="scientific">Flemingia macrophylla</name>
    <dbReference type="NCBI Taxonomy" id="520843"/>
    <lineage>
        <taxon>Eukaryota</taxon>
        <taxon>Viridiplantae</taxon>
        <taxon>Streptophyta</taxon>
        <taxon>Embryophyta</taxon>
        <taxon>Tracheophyta</taxon>
        <taxon>Spermatophyta</taxon>
        <taxon>Magnoliopsida</taxon>
        <taxon>eudicotyledons</taxon>
        <taxon>Gunneridae</taxon>
        <taxon>Pentapetalae</taxon>
        <taxon>rosids</taxon>
        <taxon>fabids</taxon>
        <taxon>Fabales</taxon>
        <taxon>Fabaceae</taxon>
        <taxon>Papilionoideae</taxon>
        <taxon>50 kb inversion clade</taxon>
        <taxon>NPAAA clade</taxon>
        <taxon>indigoferoid/millettioid clade</taxon>
        <taxon>Phaseoleae</taxon>
        <taxon>Flemingia</taxon>
    </lineage>
</organism>
<dbReference type="AlphaFoldDB" id="A0ABD1MW98"/>